<dbReference type="EMBL" id="CM044707">
    <property type="protein sequence ID" value="KAI5652326.1"/>
    <property type="molecule type" value="Genomic_DNA"/>
</dbReference>
<proteinExistence type="predicted"/>
<accession>A0ACB9ZVI5</accession>
<comment type="caution">
    <text evidence="1">The sequence shown here is derived from an EMBL/GenBank/DDBJ whole genome shotgun (WGS) entry which is preliminary data.</text>
</comment>
<protein>
    <submittedName>
        <fullName evidence="1">Uncharacterized protein</fullName>
    </submittedName>
</protein>
<evidence type="ECO:0000313" key="1">
    <source>
        <dbReference type="EMBL" id="KAI5652326.1"/>
    </source>
</evidence>
<name>A0ACB9ZVI5_CATRO</name>
<reference evidence="2" key="1">
    <citation type="journal article" date="2023" name="Nat. Plants">
        <title>Single-cell RNA sequencing provides a high-resolution roadmap for understanding the multicellular compartmentation of specialized metabolism.</title>
        <authorList>
            <person name="Sun S."/>
            <person name="Shen X."/>
            <person name="Li Y."/>
            <person name="Li Y."/>
            <person name="Wang S."/>
            <person name="Li R."/>
            <person name="Zhang H."/>
            <person name="Shen G."/>
            <person name="Guo B."/>
            <person name="Wei J."/>
            <person name="Xu J."/>
            <person name="St-Pierre B."/>
            <person name="Chen S."/>
            <person name="Sun C."/>
        </authorList>
    </citation>
    <scope>NUCLEOTIDE SEQUENCE [LARGE SCALE GENOMIC DNA]</scope>
</reference>
<sequence>MNSSCCCELRIQLNEYPSFKLENAVCNHGFFMMAPNIWNPSTQCFSRPLRLADSTTSINVTISQSSHENCLIVKLDHVKKITSLDKKAILGQVQRMLRLSLEDEKHVQEFQKIHPEAKEKGFGRIFRSPSLFEDAIKCFLLCYCRFQNTLKMAELLCDIQFELLNGLITGKDNMILLNSNQGIKRKRNDDDSSMNTHLRNFPNAKELCCFDEDFLKKRGKTGLRSRYILEFARKVDSGEYKLREFEKCTSHIKLCQKLKEIKGFGKYAAANMKMCLGFYTIVPIDSETKRHFEEIHGRSSCSSEVIKEIYGKYAPFQCLAFWFELLAYYENSRHASFHTVDFNNKHLNKIEENIMPPPPETAPSKNSSELLPDSECGGNPHHVLEGGPSRDEDIQLVDVDVTMEGKANELLLFGLFLKRLVINLDVKFVNKNSHIREAVTPIYLQDI</sequence>
<keyword evidence="2" id="KW-1185">Reference proteome</keyword>
<organism evidence="1 2">
    <name type="scientific">Catharanthus roseus</name>
    <name type="common">Madagascar periwinkle</name>
    <name type="synonym">Vinca rosea</name>
    <dbReference type="NCBI Taxonomy" id="4058"/>
    <lineage>
        <taxon>Eukaryota</taxon>
        <taxon>Viridiplantae</taxon>
        <taxon>Streptophyta</taxon>
        <taxon>Embryophyta</taxon>
        <taxon>Tracheophyta</taxon>
        <taxon>Spermatophyta</taxon>
        <taxon>Magnoliopsida</taxon>
        <taxon>eudicotyledons</taxon>
        <taxon>Gunneridae</taxon>
        <taxon>Pentapetalae</taxon>
        <taxon>asterids</taxon>
        <taxon>lamiids</taxon>
        <taxon>Gentianales</taxon>
        <taxon>Apocynaceae</taxon>
        <taxon>Rauvolfioideae</taxon>
        <taxon>Vinceae</taxon>
        <taxon>Catharanthinae</taxon>
        <taxon>Catharanthus</taxon>
    </lineage>
</organism>
<gene>
    <name evidence="1" type="ORF">M9H77_29513</name>
</gene>
<dbReference type="Proteomes" id="UP001060085">
    <property type="component" value="Linkage Group LG07"/>
</dbReference>
<evidence type="ECO:0000313" key="2">
    <source>
        <dbReference type="Proteomes" id="UP001060085"/>
    </source>
</evidence>